<dbReference type="InterPro" id="IPR018391">
    <property type="entry name" value="PQQ_b-propeller_rpt"/>
</dbReference>
<dbReference type="Proteomes" id="UP000332487">
    <property type="component" value="Unassembled WGS sequence"/>
</dbReference>
<dbReference type="Gene3D" id="2.40.10.480">
    <property type="match status" value="1"/>
</dbReference>
<dbReference type="AlphaFoldDB" id="C7DG52"/>
<dbReference type="Pfam" id="PF13360">
    <property type="entry name" value="PQQ_2"/>
    <property type="match status" value="1"/>
</dbReference>
<gene>
    <name evidence="2" type="ORF">UNLARM2_0056</name>
</gene>
<evidence type="ECO:0000313" key="2">
    <source>
        <dbReference type="EMBL" id="EET90522.1"/>
    </source>
</evidence>
<dbReference type="InterPro" id="IPR015943">
    <property type="entry name" value="WD40/YVTN_repeat-like_dom_sf"/>
</dbReference>
<dbReference type="EMBL" id="GG697236">
    <property type="protein sequence ID" value="EET90522.1"/>
    <property type="molecule type" value="Genomic_DNA"/>
</dbReference>
<dbReference type="SUPFAM" id="SSF50998">
    <property type="entry name" value="Quinoprotein alcohol dehydrogenase-like"/>
    <property type="match status" value="1"/>
</dbReference>
<reference evidence="2 3" key="1">
    <citation type="journal article" date="2009" name="Genome Biol.">
        <title>Community-wide analysis of microbial genome sequence signatures.</title>
        <authorList>
            <person name="Dick G.J."/>
            <person name="Andersson A.F."/>
            <person name="Baker B.J."/>
            <person name="Simmons S.L."/>
            <person name="Thomas B.C."/>
            <person name="Yelton A.P."/>
            <person name="Banfield J.F."/>
        </authorList>
    </citation>
    <scope>NUCLEOTIDE SEQUENCE [LARGE SCALE GENOMIC DNA]</scope>
    <source>
        <strain evidence="2">ARMAN-2</strain>
    </source>
</reference>
<name>C7DG52_MICA2</name>
<organism evidence="2 3">
    <name type="scientific">Candidatus Micrarchaeum acidiphilum ARMAN-2</name>
    <dbReference type="NCBI Taxonomy" id="425595"/>
    <lineage>
        <taxon>Archaea</taxon>
        <taxon>Candidatus Micrarchaeota</taxon>
        <taxon>Candidatus Micrarchaeia</taxon>
        <taxon>Candidatus Micrarchaeales</taxon>
        <taxon>Candidatus Micrarchaeaceae</taxon>
        <taxon>Candidatus Micrarchaeum</taxon>
    </lineage>
</organism>
<feature type="domain" description="Pyrrolo-quinoline quinone repeat" evidence="1">
    <location>
        <begin position="180"/>
        <end position="336"/>
    </location>
</feature>
<protein>
    <submittedName>
        <fullName evidence="2">Pyrrolo-quinoline quinone</fullName>
    </submittedName>
</protein>
<dbReference type="PANTHER" id="PTHR34512:SF30">
    <property type="entry name" value="OUTER MEMBRANE PROTEIN ASSEMBLY FACTOR BAMB"/>
    <property type="match status" value="1"/>
</dbReference>
<proteinExistence type="predicted"/>
<keyword evidence="3" id="KW-1185">Reference proteome</keyword>
<sequence length="520" mass="55907">MRKSIAIGVILAVVVLAAVGILYSGRYYHTTITTTVSTTSTIATSTTSTSSSVTTTIPQAEINPINVTPEIKIAHIVNITNFTAPNSQVPVTASNAQCIGAENESLPYKNAISEFEYNPCHIYDINYSIPTFSYTFKPIRVANTLENLAILGPITIYKNLAIVDLSADVNVSDEMNRSYYFGALVAINMSTGKRVWQRNFTNQLMTQPILQNGTLFVGTGSDFQFLGAGNIVVAINATNGNEYWGLPFLGQKMPTSIYYNKTLILQPSFSEHITILNSSTGGIIKEIDAGARDAMSSPAVVGDHAYFGAHNYSPPHSFFYSINLSSGAEQWITEFYNCGGGAEDTSPSIWGDIAVSSCVNGHSSNSSALSNSSTNANSKINVFLVGLYRNNGTVAWAYYEGYGKVPLRIMAPPTTAYKNTVYADSPSIGVLYAVNMTTGKREWSFRTGPTSGNANIIGNHIFIVNSTGTLFVLDLNGALYKSLNVGIPYGPSDVIEAGNKIVLYGTNGRIESIPLTSILG</sequence>
<evidence type="ECO:0000313" key="3">
    <source>
        <dbReference type="Proteomes" id="UP000332487"/>
    </source>
</evidence>
<evidence type="ECO:0000259" key="1">
    <source>
        <dbReference type="Pfam" id="PF13360"/>
    </source>
</evidence>
<dbReference type="InterPro" id="IPR011047">
    <property type="entry name" value="Quinoprotein_ADH-like_sf"/>
</dbReference>
<dbReference type="InterPro" id="IPR002372">
    <property type="entry name" value="PQQ_rpt_dom"/>
</dbReference>
<reference evidence="2 3" key="2">
    <citation type="journal article" date="2010" name="Proc. Natl. Acad. Sci. U.S.A.">
        <title>Enigmatic, ultrasmall, uncultivated Archaea.</title>
        <authorList>
            <person name="Baker B.J."/>
            <person name="Comolli L.R."/>
            <person name="Dick G.J."/>
            <person name="Hauser L.J."/>
            <person name="Hyatt D."/>
            <person name="Dill B.D."/>
            <person name="Land M.L."/>
            <person name="Verberkmoes N.C."/>
            <person name="Hettich R.L."/>
            <person name="Banfield J.F."/>
        </authorList>
    </citation>
    <scope>NUCLEOTIDE SEQUENCE [LARGE SCALE GENOMIC DNA]</scope>
    <source>
        <strain evidence="2">ARMAN-2</strain>
    </source>
</reference>
<dbReference type="SMART" id="SM00564">
    <property type="entry name" value="PQQ"/>
    <property type="match status" value="5"/>
</dbReference>
<dbReference type="PANTHER" id="PTHR34512">
    <property type="entry name" value="CELL SURFACE PROTEIN"/>
    <property type="match status" value="1"/>
</dbReference>
<accession>C7DG52</accession>
<dbReference type="Gene3D" id="2.130.10.10">
    <property type="entry name" value="YVTN repeat-like/Quinoprotein amine dehydrogenase"/>
    <property type="match status" value="1"/>
</dbReference>